<proteinExistence type="predicted"/>
<reference evidence="1 2" key="1">
    <citation type="submission" date="2015-03" db="EMBL/GenBank/DDBJ databases">
        <authorList>
            <consortium name="Pathogen Informatics"/>
            <person name="Murphy D."/>
        </authorList>
    </citation>
    <scope>NUCLEOTIDE SEQUENCE [LARGE SCALE GENOMIC DNA]</scope>
    <source>
        <strain evidence="2">type strain: CIP110231</strain>
    </source>
</reference>
<comment type="caution">
    <text evidence="1">The sequence shown here is derived from an EMBL/GenBank/DDBJ whole genome shotgun (WGS) entry which is preliminary data.</text>
</comment>
<evidence type="ECO:0000313" key="1">
    <source>
        <dbReference type="EMBL" id="CNF23063.1"/>
    </source>
</evidence>
<name>A0ABP1YJH2_9GAMM</name>
<dbReference type="EMBL" id="CPYD01000018">
    <property type="protein sequence ID" value="CNF23063.1"/>
    <property type="molecule type" value="Genomic_DNA"/>
</dbReference>
<sequence length="33" mass="3568">MRTGIEQLEEVHLSHEEAMALAAELGGDTRLCG</sequence>
<keyword evidence="2" id="KW-1185">Reference proteome</keyword>
<organism evidence="1 2">
    <name type="scientific">Yersinia nurmii</name>
    <dbReference type="NCBI Taxonomy" id="685706"/>
    <lineage>
        <taxon>Bacteria</taxon>
        <taxon>Pseudomonadati</taxon>
        <taxon>Pseudomonadota</taxon>
        <taxon>Gammaproteobacteria</taxon>
        <taxon>Enterobacterales</taxon>
        <taxon>Yersiniaceae</taxon>
        <taxon>Yersinia</taxon>
    </lineage>
</organism>
<gene>
    <name evidence="1" type="ORF">ERS137967_03615</name>
</gene>
<protein>
    <submittedName>
        <fullName evidence="1">Uncharacterized protein</fullName>
    </submittedName>
</protein>
<evidence type="ECO:0000313" key="2">
    <source>
        <dbReference type="Proteomes" id="UP000040578"/>
    </source>
</evidence>
<dbReference type="Proteomes" id="UP000040578">
    <property type="component" value="Unassembled WGS sequence"/>
</dbReference>
<accession>A0ABP1YJH2</accession>